<dbReference type="PROSITE" id="PS51754">
    <property type="entry name" value="OVATE"/>
    <property type="match status" value="1"/>
</dbReference>
<organism evidence="8 9">
    <name type="scientific">Acacia crassicarpa</name>
    <name type="common">northern wattle</name>
    <dbReference type="NCBI Taxonomy" id="499986"/>
    <lineage>
        <taxon>Eukaryota</taxon>
        <taxon>Viridiplantae</taxon>
        <taxon>Streptophyta</taxon>
        <taxon>Embryophyta</taxon>
        <taxon>Tracheophyta</taxon>
        <taxon>Spermatophyta</taxon>
        <taxon>Magnoliopsida</taxon>
        <taxon>eudicotyledons</taxon>
        <taxon>Gunneridae</taxon>
        <taxon>Pentapetalae</taxon>
        <taxon>rosids</taxon>
        <taxon>fabids</taxon>
        <taxon>Fabales</taxon>
        <taxon>Fabaceae</taxon>
        <taxon>Caesalpinioideae</taxon>
        <taxon>mimosoid clade</taxon>
        <taxon>Acacieae</taxon>
        <taxon>Acacia</taxon>
    </lineage>
</organism>
<evidence type="ECO:0000256" key="3">
    <source>
        <dbReference type="ARBA" id="ARBA00023015"/>
    </source>
</evidence>
<evidence type="ECO:0000256" key="5">
    <source>
        <dbReference type="ARBA" id="ARBA00023242"/>
    </source>
</evidence>
<keyword evidence="5 6" id="KW-0539">Nucleus</keyword>
<keyword evidence="3 6" id="KW-0805">Transcription regulation</keyword>
<dbReference type="Pfam" id="PF04844">
    <property type="entry name" value="Ovate"/>
    <property type="match status" value="1"/>
</dbReference>
<evidence type="ECO:0000313" key="9">
    <source>
        <dbReference type="Proteomes" id="UP001293593"/>
    </source>
</evidence>
<protein>
    <recommendedName>
        <fullName evidence="6">Transcription repressor</fullName>
    </recommendedName>
    <alternativeName>
        <fullName evidence="6">Ovate family protein</fullName>
    </alternativeName>
</protein>
<accession>A0AAE1TFH3</accession>
<evidence type="ECO:0000256" key="1">
    <source>
        <dbReference type="ARBA" id="ARBA00004123"/>
    </source>
</evidence>
<dbReference type="GO" id="GO:0045892">
    <property type="term" value="P:negative regulation of DNA-templated transcription"/>
    <property type="evidence" value="ECO:0007669"/>
    <property type="project" value="UniProtKB-UniRule"/>
</dbReference>
<keyword evidence="9" id="KW-1185">Reference proteome</keyword>
<dbReference type="PANTHER" id="PTHR33057">
    <property type="entry name" value="TRANSCRIPTION REPRESSOR OFP7-RELATED"/>
    <property type="match status" value="1"/>
</dbReference>
<evidence type="ECO:0000256" key="4">
    <source>
        <dbReference type="ARBA" id="ARBA00023163"/>
    </source>
</evidence>
<dbReference type="InterPro" id="IPR006458">
    <property type="entry name" value="Ovate_C"/>
</dbReference>
<dbReference type="GO" id="GO:0005634">
    <property type="term" value="C:nucleus"/>
    <property type="evidence" value="ECO:0007669"/>
    <property type="project" value="UniProtKB-SubCell"/>
</dbReference>
<comment type="function">
    <text evidence="6">Transcriptional repressor that regulates multiple aspects of plant growth and development.</text>
</comment>
<comment type="subcellular location">
    <subcellularLocation>
        <location evidence="1 6">Nucleus</location>
    </subcellularLocation>
</comment>
<dbReference type="PANTHER" id="PTHR33057:SF98">
    <property type="entry name" value="TRANSCRIPTION REPRESSOR OFP18"/>
    <property type="match status" value="1"/>
</dbReference>
<dbReference type="EMBL" id="JAWXYG010000002">
    <property type="protein sequence ID" value="KAK4281704.1"/>
    <property type="molecule type" value="Genomic_DNA"/>
</dbReference>
<proteinExistence type="predicted"/>
<dbReference type="InterPro" id="IPR038933">
    <property type="entry name" value="Ovate"/>
</dbReference>
<dbReference type="Proteomes" id="UP001293593">
    <property type="component" value="Unassembled WGS sequence"/>
</dbReference>
<evidence type="ECO:0000259" key="7">
    <source>
        <dbReference type="PROSITE" id="PS51754"/>
    </source>
</evidence>
<gene>
    <name evidence="8" type="ORF">QN277_013165</name>
</gene>
<dbReference type="NCBIfam" id="TIGR01568">
    <property type="entry name" value="A_thal_3678"/>
    <property type="match status" value="1"/>
</dbReference>
<keyword evidence="4 6" id="KW-0804">Transcription</keyword>
<reference evidence="8" key="1">
    <citation type="submission" date="2023-10" db="EMBL/GenBank/DDBJ databases">
        <title>Chromosome-level genome of the transformable northern wattle, Acacia crassicarpa.</title>
        <authorList>
            <person name="Massaro I."/>
            <person name="Sinha N.R."/>
            <person name="Poethig S."/>
            <person name="Leichty A.R."/>
        </authorList>
    </citation>
    <scope>NUCLEOTIDE SEQUENCE</scope>
    <source>
        <strain evidence="8">Acra3RX</strain>
        <tissue evidence="8">Leaf</tissue>
    </source>
</reference>
<evidence type="ECO:0000256" key="6">
    <source>
        <dbReference type="RuleBase" id="RU367028"/>
    </source>
</evidence>
<sequence>MVKKKMKLPFLDKKSTEMRSSSSTSSWPWPSCHQPRTLSFRVNSADMFSTVNSDPTSAEVDPVETVVRGLRSDRRRLFFEPDETSSILETKAISAGGCVPFKDSFVLSMESRDPYLDFRKSMEEMVEAHGLRHLEALQELLCWYLRLNAKSNHVCILSAFVDLLLDLAPPHSSPCASSPLSFSTSSSLSSSFSTHCVNYSSLEAEEVEVDATDDDDPASTSQG</sequence>
<name>A0AAE1TFH3_9FABA</name>
<keyword evidence="2 6" id="KW-0678">Repressor</keyword>
<comment type="caution">
    <text evidence="8">The sequence shown here is derived from an EMBL/GenBank/DDBJ whole genome shotgun (WGS) entry which is preliminary data.</text>
</comment>
<feature type="domain" description="OVATE" evidence="7">
    <location>
        <begin position="107"/>
        <end position="166"/>
    </location>
</feature>
<evidence type="ECO:0000256" key="2">
    <source>
        <dbReference type="ARBA" id="ARBA00022491"/>
    </source>
</evidence>
<evidence type="ECO:0000313" key="8">
    <source>
        <dbReference type="EMBL" id="KAK4281704.1"/>
    </source>
</evidence>
<dbReference type="AlphaFoldDB" id="A0AAE1TFH3"/>